<dbReference type="PANTHER" id="PTHR47870">
    <property type="entry name" value="CYTOCHROME C-TYPE BIOGENESIS PROTEIN CCMH"/>
    <property type="match status" value="1"/>
</dbReference>
<dbReference type="CDD" id="cd16378">
    <property type="entry name" value="CcmH_N"/>
    <property type="match status" value="1"/>
</dbReference>
<evidence type="ECO:0000313" key="11">
    <source>
        <dbReference type="EMBL" id="AMK08387.1"/>
    </source>
</evidence>
<dbReference type="Pfam" id="PF03918">
    <property type="entry name" value="CcmH"/>
    <property type="match status" value="1"/>
</dbReference>
<name>A0A126QEY0_PASMD</name>
<dbReference type="RefSeq" id="WP_071522785.1">
    <property type="nucleotide sequence ID" value="NZ_JACDXE010000001.1"/>
</dbReference>
<comment type="similarity">
    <text evidence="2 9">Belongs to the CcmH/CycL/Ccl2/NrfF family.</text>
</comment>
<dbReference type="GO" id="GO:0042597">
    <property type="term" value="C:periplasmic space"/>
    <property type="evidence" value="ECO:0007669"/>
    <property type="project" value="UniProtKB-SubCell"/>
</dbReference>
<evidence type="ECO:0000256" key="2">
    <source>
        <dbReference type="ARBA" id="ARBA00010342"/>
    </source>
</evidence>
<evidence type="ECO:0000256" key="8">
    <source>
        <dbReference type="ARBA" id="ARBA00023004"/>
    </source>
</evidence>
<accession>A0A126QEY0</accession>
<comment type="function">
    <text evidence="9">Possible subunit of a heme lyase.</text>
</comment>
<dbReference type="GO" id="GO:0005886">
    <property type="term" value="C:plasma membrane"/>
    <property type="evidence" value="ECO:0007669"/>
    <property type="project" value="TreeGrafter"/>
</dbReference>
<keyword evidence="4 9" id="KW-0479">Metal-binding</keyword>
<keyword evidence="7" id="KW-0574">Periplasm</keyword>
<reference evidence="11" key="1">
    <citation type="submission" date="2015-01" db="EMBL/GenBank/DDBJ databases">
        <title>Draft genome sequence of Pasteurella multocida isolated from alpaca pneumonia.</title>
        <authorList>
            <person name="Maturrano L."/>
            <person name="Hurtado R."/>
            <person name="Allasi N."/>
            <person name="Juscamayta E."/>
            <person name="Fernandez D."/>
            <person name="Maximiliano J."/>
            <person name="Rimac R."/>
            <person name="Rosadio R."/>
        </authorList>
    </citation>
    <scope>NUCLEOTIDE SEQUENCE</scope>
    <source>
        <strain evidence="11">UNMSM</strain>
    </source>
</reference>
<dbReference type="InterPro" id="IPR038297">
    <property type="entry name" value="CcmH/CycL/NrfF/Ccl2_sf"/>
</dbReference>
<evidence type="ECO:0000256" key="7">
    <source>
        <dbReference type="ARBA" id="ARBA00022764"/>
    </source>
</evidence>
<dbReference type="Gene3D" id="1.10.8.640">
    <property type="entry name" value="Cytochrome C biogenesis protein"/>
    <property type="match status" value="1"/>
</dbReference>
<dbReference type="AlphaFoldDB" id="A0A126QEY0"/>
<keyword evidence="3 9" id="KW-0349">Heme</keyword>
<dbReference type="PANTHER" id="PTHR47870:SF1">
    <property type="entry name" value="CYTOCHROME C-TYPE BIOGENESIS PROTEIN CCMH"/>
    <property type="match status" value="1"/>
</dbReference>
<keyword evidence="8 9" id="KW-0408">Iron</keyword>
<evidence type="ECO:0000256" key="5">
    <source>
        <dbReference type="ARBA" id="ARBA00022729"/>
    </source>
</evidence>
<keyword evidence="9" id="KW-0472">Membrane</keyword>
<feature type="transmembrane region" description="Helical" evidence="9">
    <location>
        <begin position="97"/>
        <end position="120"/>
    </location>
</feature>
<protein>
    <recommendedName>
        <fullName evidence="9">Cytochrome c-type biogenesis protein</fullName>
    </recommendedName>
</protein>
<comment type="subcellular location">
    <subcellularLocation>
        <location evidence="1">Periplasm</location>
    </subcellularLocation>
</comment>
<sequence length="154" mass="17721">MKKLTALFLLCLSFSSLAEIEGVQFSSTQQEKDYHALTQELRCPQCQNNNIADSNATIAVDMRHKVLELLQEGKSKQDVVNFMVERYGHFVTYDPPLTVATVSLWVIPALFVILGFRLLFRRHTKQVVTAQASEPRLSDEQKQRLQRLLQEKKE</sequence>
<keyword evidence="5 9" id="KW-0732">Signal</keyword>
<evidence type="ECO:0000256" key="9">
    <source>
        <dbReference type="RuleBase" id="RU364112"/>
    </source>
</evidence>
<gene>
    <name evidence="11" type="primary">ccmH_1</name>
</gene>
<keyword evidence="6" id="KW-0201">Cytochrome c-type biogenesis</keyword>
<keyword evidence="9" id="KW-1133">Transmembrane helix</keyword>
<dbReference type="GO" id="GO:0017004">
    <property type="term" value="P:cytochrome complex assembly"/>
    <property type="evidence" value="ECO:0007669"/>
    <property type="project" value="UniProtKB-KW"/>
</dbReference>
<evidence type="ECO:0000256" key="3">
    <source>
        <dbReference type="ARBA" id="ARBA00022617"/>
    </source>
</evidence>
<evidence type="ECO:0000256" key="4">
    <source>
        <dbReference type="ARBA" id="ARBA00022723"/>
    </source>
</evidence>
<evidence type="ECO:0000256" key="1">
    <source>
        <dbReference type="ARBA" id="ARBA00004418"/>
    </source>
</evidence>
<proteinExistence type="inferred from homology"/>
<feature type="domain" description="CcmH/CycL/Ccl2/NrfF N-terminal" evidence="10">
    <location>
        <begin position="7"/>
        <end position="149"/>
    </location>
</feature>
<dbReference type="FunFam" id="1.10.8.640:FF:000001">
    <property type="entry name" value="Cytochrome c-type biogenesis protein"/>
    <property type="match status" value="1"/>
</dbReference>
<organism evidence="11">
    <name type="scientific">Pasteurella multocida</name>
    <dbReference type="NCBI Taxonomy" id="747"/>
    <lineage>
        <taxon>Bacteria</taxon>
        <taxon>Pseudomonadati</taxon>
        <taxon>Pseudomonadota</taxon>
        <taxon>Gammaproteobacteria</taxon>
        <taxon>Pasteurellales</taxon>
        <taxon>Pasteurellaceae</taxon>
        <taxon>Pasteurella</taxon>
    </lineage>
</organism>
<evidence type="ECO:0000259" key="10">
    <source>
        <dbReference type="Pfam" id="PF03918"/>
    </source>
</evidence>
<keyword evidence="9" id="KW-0812">Transmembrane</keyword>
<feature type="chain" id="PRO_5011021165" description="Cytochrome c-type biogenesis protein" evidence="9">
    <location>
        <begin position="19"/>
        <end position="154"/>
    </location>
</feature>
<dbReference type="EMBL" id="KP660548">
    <property type="protein sequence ID" value="AMK08387.1"/>
    <property type="molecule type" value="Genomic_DNA"/>
</dbReference>
<feature type="signal peptide" evidence="9">
    <location>
        <begin position="1"/>
        <end position="18"/>
    </location>
</feature>
<evidence type="ECO:0000256" key="6">
    <source>
        <dbReference type="ARBA" id="ARBA00022748"/>
    </source>
</evidence>
<dbReference type="InterPro" id="IPR051263">
    <property type="entry name" value="C-type_cytochrome_biogenesis"/>
</dbReference>
<dbReference type="GO" id="GO:0046872">
    <property type="term" value="F:metal ion binding"/>
    <property type="evidence" value="ECO:0007669"/>
    <property type="project" value="UniProtKB-KW"/>
</dbReference>
<dbReference type="InterPro" id="IPR005616">
    <property type="entry name" value="CcmH/CycL/Ccl2/NrfF_N"/>
</dbReference>